<evidence type="ECO:0000256" key="10">
    <source>
        <dbReference type="ARBA" id="ARBA00049152"/>
    </source>
</evidence>
<dbReference type="Proteomes" id="UP000253891">
    <property type="component" value="Unassembled WGS sequence"/>
</dbReference>
<protein>
    <recommendedName>
        <fullName evidence="2">acetyl-CoA carboxytransferase</fullName>
        <ecNumber evidence="2">2.1.3.15</ecNumber>
    </recommendedName>
</protein>
<evidence type="ECO:0000256" key="4">
    <source>
        <dbReference type="ARBA" id="ARBA00022679"/>
    </source>
</evidence>
<dbReference type="GO" id="GO:0016743">
    <property type="term" value="F:carboxyl- or carbamoyltransferase activity"/>
    <property type="evidence" value="ECO:0007669"/>
    <property type="project" value="InterPro"/>
</dbReference>
<dbReference type="OrthoDB" id="9808023at2"/>
<evidence type="ECO:0000256" key="8">
    <source>
        <dbReference type="ARBA" id="ARBA00023098"/>
    </source>
</evidence>
<dbReference type="InterPro" id="IPR011763">
    <property type="entry name" value="COA_CT_C"/>
</dbReference>
<dbReference type="GO" id="GO:0005524">
    <property type="term" value="F:ATP binding"/>
    <property type="evidence" value="ECO:0007669"/>
    <property type="project" value="UniProtKB-KW"/>
</dbReference>
<keyword evidence="9" id="KW-0275">Fatty acid biosynthesis</keyword>
<dbReference type="GO" id="GO:2001295">
    <property type="term" value="P:malonyl-CoA biosynthetic process"/>
    <property type="evidence" value="ECO:0007669"/>
    <property type="project" value="UniProtKB-UniPathway"/>
</dbReference>
<organism evidence="12 13">
    <name type="scientific">Fructobacillus ficulneus</name>
    <dbReference type="NCBI Taxonomy" id="157463"/>
    <lineage>
        <taxon>Bacteria</taxon>
        <taxon>Bacillati</taxon>
        <taxon>Bacillota</taxon>
        <taxon>Bacilli</taxon>
        <taxon>Lactobacillales</taxon>
        <taxon>Lactobacillaceae</taxon>
        <taxon>Fructobacillus</taxon>
    </lineage>
</organism>
<dbReference type="RefSeq" id="WP_061992709.1">
    <property type="nucleotide sequence ID" value="NZ_DF967986.1"/>
</dbReference>
<feature type="domain" description="CoA carboxyltransferase C-terminal" evidence="11">
    <location>
        <begin position="8"/>
        <end position="245"/>
    </location>
</feature>
<evidence type="ECO:0000259" key="11">
    <source>
        <dbReference type="PROSITE" id="PS50989"/>
    </source>
</evidence>
<evidence type="ECO:0000256" key="6">
    <source>
        <dbReference type="ARBA" id="ARBA00022832"/>
    </source>
</evidence>
<keyword evidence="8" id="KW-0443">Lipid metabolism</keyword>
<evidence type="ECO:0000256" key="7">
    <source>
        <dbReference type="ARBA" id="ARBA00022840"/>
    </source>
</evidence>
<evidence type="ECO:0000256" key="9">
    <source>
        <dbReference type="ARBA" id="ARBA00023160"/>
    </source>
</evidence>
<dbReference type="PANTHER" id="PTHR42853">
    <property type="entry name" value="ACETYL-COENZYME A CARBOXYLASE CARBOXYL TRANSFERASE SUBUNIT ALPHA"/>
    <property type="match status" value="1"/>
</dbReference>
<evidence type="ECO:0000313" key="12">
    <source>
        <dbReference type="EMBL" id="GAO99287.1"/>
    </source>
</evidence>
<dbReference type="STRING" id="157463.GCA_001047075_00211"/>
<accession>A0A0K8MFM0</accession>
<comment type="catalytic activity">
    <reaction evidence="10">
        <text>N(6)-carboxybiotinyl-L-lysyl-[protein] + acetyl-CoA = N(6)-biotinyl-L-lysyl-[protein] + malonyl-CoA</text>
        <dbReference type="Rhea" id="RHEA:54728"/>
        <dbReference type="Rhea" id="RHEA-COMP:10505"/>
        <dbReference type="Rhea" id="RHEA-COMP:10506"/>
        <dbReference type="ChEBI" id="CHEBI:57288"/>
        <dbReference type="ChEBI" id="CHEBI:57384"/>
        <dbReference type="ChEBI" id="CHEBI:83144"/>
        <dbReference type="ChEBI" id="CHEBI:83145"/>
        <dbReference type="EC" id="2.1.3.15"/>
    </reaction>
</comment>
<sequence>MLDFFKTLFKKDVDPAEVVKKSREDRFMARELIDGLFTDFVELHGDRLYGDDKSVIGGLARLNGQAVTVIVIDKGTDIKDKLSKRNGSPQPWGYRKAQRLMKQAAKFNRPIITFINTPGAFPGKDAEALGQGDAIAQSILESMKLTVPMIAIMYGEGGSGGALALAAADQIWMFENATYSVLSPEGFASILWKDAKRADEAAAIMGLTAFDLHEKKIIDYVIPEGHNHAKIFAGMQEKLTEQINELQALDDEALVQQRRNRFRAF</sequence>
<keyword evidence="7" id="KW-0067">ATP-binding</keyword>
<keyword evidence="5" id="KW-0547">Nucleotide-binding</keyword>
<keyword evidence="13" id="KW-1185">Reference proteome</keyword>
<dbReference type="GO" id="GO:0009317">
    <property type="term" value="C:acetyl-CoA carboxylase complex"/>
    <property type="evidence" value="ECO:0007669"/>
    <property type="project" value="InterPro"/>
</dbReference>
<keyword evidence="4 12" id="KW-0808">Transferase</keyword>
<dbReference type="InterPro" id="IPR001095">
    <property type="entry name" value="Acetyl_CoA_COase_a_su"/>
</dbReference>
<dbReference type="EMBL" id="DF967986">
    <property type="protein sequence ID" value="GAO99287.1"/>
    <property type="molecule type" value="Genomic_DNA"/>
</dbReference>
<name>A0A0K8MFM0_9LACO</name>
<comment type="pathway">
    <text evidence="1">Lipid metabolism; malonyl-CoA biosynthesis; malonyl-CoA from acetyl-CoA: step 1/1.</text>
</comment>
<dbReference type="Gene3D" id="3.90.226.10">
    <property type="entry name" value="2-enoyl-CoA Hydratase, Chain A, domain 1"/>
    <property type="match status" value="1"/>
</dbReference>
<evidence type="ECO:0000256" key="5">
    <source>
        <dbReference type="ARBA" id="ARBA00022741"/>
    </source>
</evidence>
<evidence type="ECO:0000256" key="3">
    <source>
        <dbReference type="ARBA" id="ARBA00022516"/>
    </source>
</evidence>
<evidence type="ECO:0000313" key="13">
    <source>
        <dbReference type="Proteomes" id="UP000253891"/>
    </source>
</evidence>
<dbReference type="GO" id="GO:0003989">
    <property type="term" value="F:acetyl-CoA carboxylase activity"/>
    <property type="evidence" value="ECO:0007669"/>
    <property type="project" value="InterPro"/>
</dbReference>
<dbReference type="AlphaFoldDB" id="A0A0K8MFM0"/>
<dbReference type="NCBIfam" id="NF041504">
    <property type="entry name" value="AccA_sub"/>
    <property type="match status" value="1"/>
</dbReference>
<dbReference type="Pfam" id="PF03255">
    <property type="entry name" value="ACCA"/>
    <property type="match status" value="1"/>
</dbReference>
<reference evidence="12 13" key="1">
    <citation type="journal article" date="2015" name="BMC Genomics">
        <title>Comparative genomics of Fructobacillus spp. and Leuconostoc spp. reveals niche-specific evolution of Fructobacillus spp.</title>
        <authorList>
            <person name="Endo A."/>
            <person name="Tanizawa Y."/>
            <person name="Tanaka N."/>
            <person name="Maeno S."/>
            <person name="Kumar H."/>
            <person name="Shiwa Y."/>
            <person name="Okada S."/>
            <person name="Yoshikawa H."/>
            <person name="Dicks L."/>
            <person name="Nakagawa J."/>
            <person name="Arita M."/>
        </authorList>
    </citation>
    <scope>NUCLEOTIDE SEQUENCE [LARGE SCALE GENOMIC DNA]</scope>
    <source>
        <strain evidence="12 13">JCM 12225</strain>
    </source>
</reference>
<dbReference type="PROSITE" id="PS50989">
    <property type="entry name" value="COA_CT_CTER"/>
    <property type="match status" value="1"/>
</dbReference>
<keyword evidence="3" id="KW-0444">Lipid biosynthesis</keyword>
<proteinExistence type="predicted"/>
<dbReference type="SUPFAM" id="SSF52096">
    <property type="entry name" value="ClpP/crotonase"/>
    <property type="match status" value="1"/>
</dbReference>
<evidence type="ECO:0000256" key="2">
    <source>
        <dbReference type="ARBA" id="ARBA00011883"/>
    </source>
</evidence>
<dbReference type="PANTHER" id="PTHR42853:SF3">
    <property type="entry name" value="ACETYL-COENZYME A CARBOXYLASE CARBOXYL TRANSFERASE SUBUNIT ALPHA, CHLOROPLASTIC"/>
    <property type="match status" value="1"/>
</dbReference>
<gene>
    <name evidence="12" type="primary">accA</name>
    <name evidence="12" type="ORF">FFIC_091140</name>
</gene>
<dbReference type="GO" id="GO:0006633">
    <property type="term" value="P:fatty acid biosynthetic process"/>
    <property type="evidence" value="ECO:0007669"/>
    <property type="project" value="UniProtKB-KW"/>
</dbReference>
<dbReference type="UniPathway" id="UPA00655">
    <property type="reaction ID" value="UER00711"/>
</dbReference>
<dbReference type="InterPro" id="IPR029045">
    <property type="entry name" value="ClpP/crotonase-like_dom_sf"/>
</dbReference>
<keyword evidence="6" id="KW-0276">Fatty acid metabolism</keyword>
<evidence type="ECO:0000256" key="1">
    <source>
        <dbReference type="ARBA" id="ARBA00004956"/>
    </source>
</evidence>
<dbReference type="PRINTS" id="PR01069">
    <property type="entry name" value="ACCCTRFRASEA"/>
</dbReference>
<dbReference type="EC" id="2.1.3.15" evidence="2"/>